<dbReference type="Gene3D" id="1.10.260.40">
    <property type="entry name" value="lambda repressor-like DNA-binding domains"/>
    <property type="match status" value="1"/>
</dbReference>
<proteinExistence type="predicted"/>
<dbReference type="RefSeq" id="WP_154314930.1">
    <property type="nucleotide sequence ID" value="NZ_WKRA01000024.1"/>
</dbReference>
<evidence type="ECO:0000313" key="4">
    <source>
        <dbReference type="EMBL" id="MSD16919.1"/>
    </source>
</evidence>
<dbReference type="PROSITE" id="PS50943">
    <property type="entry name" value="HTH_CROC1"/>
    <property type="match status" value="1"/>
</dbReference>
<feature type="domain" description="HTH cro/C1-type" evidence="3">
    <location>
        <begin position="8"/>
        <end position="62"/>
    </location>
</feature>
<dbReference type="InterPro" id="IPR001387">
    <property type="entry name" value="Cro/C1-type_HTH"/>
</dbReference>
<dbReference type="GO" id="GO:0005829">
    <property type="term" value="C:cytosol"/>
    <property type="evidence" value="ECO:0007669"/>
    <property type="project" value="TreeGrafter"/>
</dbReference>
<accession>A0A844E2V3</accession>
<feature type="region of interest" description="Disordered" evidence="2">
    <location>
        <begin position="139"/>
        <end position="174"/>
    </location>
</feature>
<dbReference type="AlphaFoldDB" id="A0A844E2V3"/>
<dbReference type="InterPro" id="IPR010982">
    <property type="entry name" value="Lambda_DNA-bd_dom_sf"/>
</dbReference>
<dbReference type="InterPro" id="IPR050807">
    <property type="entry name" value="TransReg_Diox_bact_type"/>
</dbReference>
<reference evidence="4 5" key="1">
    <citation type="journal article" date="2019" name="Nat. Med.">
        <title>A library of human gut bacterial isolates paired with longitudinal multiomics data enables mechanistic microbiome research.</title>
        <authorList>
            <person name="Poyet M."/>
            <person name="Groussin M."/>
            <person name="Gibbons S.M."/>
            <person name="Avila-Pacheco J."/>
            <person name="Jiang X."/>
            <person name="Kearney S.M."/>
            <person name="Perrotta A.R."/>
            <person name="Berdy B."/>
            <person name="Zhao S."/>
            <person name="Lieberman T.D."/>
            <person name="Swanson P.K."/>
            <person name="Smith M."/>
            <person name="Roesemann S."/>
            <person name="Alexander J.E."/>
            <person name="Rich S.A."/>
            <person name="Livny J."/>
            <person name="Vlamakis H."/>
            <person name="Clish C."/>
            <person name="Bullock K."/>
            <person name="Deik A."/>
            <person name="Scott J."/>
            <person name="Pierce K.A."/>
            <person name="Xavier R.J."/>
            <person name="Alm E.J."/>
        </authorList>
    </citation>
    <scope>NUCLEOTIDE SEQUENCE [LARGE SCALE GENOMIC DNA]</scope>
    <source>
        <strain evidence="4 5">BIOML-A3</strain>
    </source>
</reference>
<evidence type="ECO:0000259" key="3">
    <source>
        <dbReference type="PROSITE" id="PS50943"/>
    </source>
</evidence>
<gene>
    <name evidence="4" type="ORF">GKE72_12800</name>
</gene>
<protein>
    <submittedName>
        <fullName evidence="4">Helix-turn-helix domain-containing protein</fullName>
    </submittedName>
</protein>
<evidence type="ECO:0000256" key="2">
    <source>
        <dbReference type="SAM" id="MobiDB-lite"/>
    </source>
</evidence>
<evidence type="ECO:0000256" key="1">
    <source>
        <dbReference type="ARBA" id="ARBA00023125"/>
    </source>
</evidence>
<name>A0A844E2V3_EUBRA</name>
<dbReference type="EMBL" id="WKRA01000024">
    <property type="protein sequence ID" value="MSD16919.1"/>
    <property type="molecule type" value="Genomic_DNA"/>
</dbReference>
<dbReference type="PANTHER" id="PTHR46797:SF1">
    <property type="entry name" value="METHYLPHOSPHONATE SYNTHASE"/>
    <property type="match status" value="1"/>
</dbReference>
<dbReference type="PANTHER" id="PTHR46797">
    <property type="entry name" value="HTH-TYPE TRANSCRIPTIONAL REGULATOR"/>
    <property type="match status" value="1"/>
</dbReference>
<sequence length="174" mass="20113">MNHIGEKIKQIRKERGYTQKELAELCEIATITLRQYESGKRTPSMSMFKKLSDALKVDIFDLLTFGTEPLTEEQEKELEQNDKELEELEHLHLQGYDVFMSDAEVRTRKAFSKLNSKGQEKAAEQVELLAKIPEYRKKNDAPVLNAAHQRTDIEIPTDADTSDNDIMNNPDEWN</sequence>
<dbReference type="Proteomes" id="UP000431304">
    <property type="component" value="Unassembled WGS sequence"/>
</dbReference>
<dbReference type="CDD" id="cd00093">
    <property type="entry name" value="HTH_XRE"/>
    <property type="match status" value="1"/>
</dbReference>
<dbReference type="Pfam" id="PF01381">
    <property type="entry name" value="HTH_3"/>
    <property type="match status" value="1"/>
</dbReference>
<organism evidence="4 5">
    <name type="scientific">Eubacterium ramulus</name>
    <dbReference type="NCBI Taxonomy" id="39490"/>
    <lineage>
        <taxon>Bacteria</taxon>
        <taxon>Bacillati</taxon>
        <taxon>Bacillota</taxon>
        <taxon>Clostridia</taxon>
        <taxon>Eubacteriales</taxon>
        <taxon>Eubacteriaceae</taxon>
        <taxon>Eubacterium</taxon>
    </lineage>
</organism>
<keyword evidence="1" id="KW-0238">DNA-binding</keyword>
<comment type="caution">
    <text evidence="4">The sequence shown here is derived from an EMBL/GenBank/DDBJ whole genome shotgun (WGS) entry which is preliminary data.</text>
</comment>
<dbReference type="GO" id="GO:0003677">
    <property type="term" value="F:DNA binding"/>
    <property type="evidence" value="ECO:0007669"/>
    <property type="project" value="UniProtKB-KW"/>
</dbReference>
<dbReference type="SMART" id="SM00530">
    <property type="entry name" value="HTH_XRE"/>
    <property type="match status" value="1"/>
</dbReference>
<dbReference type="SUPFAM" id="SSF47413">
    <property type="entry name" value="lambda repressor-like DNA-binding domains"/>
    <property type="match status" value="1"/>
</dbReference>
<dbReference type="GO" id="GO:0003700">
    <property type="term" value="F:DNA-binding transcription factor activity"/>
    <property type="evidence" value="ECO:0007669"/>
    <property type="project" value="TreeGrafter"/>
</dbReference>
<evidence type="ECO:0000313" key="5">
    <source>
        <dbReference type="Proteomes" id="UP000431304"/>
    </source>
</evidence>